<protein>
    <recommendedName>
        <fullName evidence="3">Carbohydrate kinase PfkB domain-containing protein</fullName>
    </recommendedName>
</protein>
<dbReference type="PANTHER" id="PTHR10584:SF166">
    <property type="entry name" value="RIBOKINASE"/>
    <property type="match status" value="1"/>
</dbReference>
<proteinExistence type="predicted"/>
<keyword evidence="5" id="KW-1185">Reference proteome</keyword>
<dbReference type="InterPro" id="IPR011611">
    <property type="entry name" value="PfkB_dom"/>
</dbReference>
<comment type="caution">
    <text evidence="4">The sequence shown here is derived from an EMBL/GenBank/DDBJ whole genome shotgun (WGS) entry which is preliminary data.</text>
</comment>
<dbReference type="EMBL" id="BONX01000036">
    <property type="protein sequence ID" value="GIG98804.1"/>
    <property type="molecule type" value="Genomic_DNA"/>
</dbReference>
<dbReference type="Pfam" id="PF00294">
    <property type="entry name" value="PfkB"/>
    <property type="match status" value="1"/>
</dbReference>
<feature type="domain" description="Carbohydrate kinase PfkB" evidence="3">
    <location>
        <begin position="9"/>
        <end position="280"/>
    </location>
</feature>
<evidence type="ECO:0000256" key="2">
    <source>
        <dbReference type="ARBA" id="ARBA00022777"/>
    </source>
</evidence>
<evidence type="ECO:0000256" key="1">
    <source>
        <dbReference type="ARBA" id="ARBA00022679"/>
    </source>
</evidence>
<reference evidence="4 5" key="1">
    <citation type="submission" date="2021-01" db="EMBL/GenBank/DDBJ databases">
        <title>Whole genome shotgun sequence of Plantactinospora mayteni NBRC 109088.</title>
        <authorList>
            <person name="Komaki H."/>
            <person name="Tamura T."/>
        </authorList>
    </citation>
    <scope>NUCLEOTIDE SEQUENCE [LARGE SCALE GENOMIC DNA]</scope>
    <source>
        <strain evidence="4 5">NBRC 109088</strain>
    </source>
</reference>
<evidence type="ECO:0000313" key="4">
    <source>
        <dbReference type="EMBL" id="GIG98804.1"/>
    </source>
</evidence>
<keyword evidence="1" id="KW-0808">Transferase</keyword>
<keyword evidence="2" id="KW-0418">Kinase</keyword>
<evidence type="ECO:0000313" key="5">
    <source>
        <dbReference type="Proteomes" id="UP000621500"/>
    </source>
</evidence>
<dbReference type="PANTHER" id="PTHR10584">
    <property type="entry name" value="SUGAR KINASE"/>
    <property type="match status" value="1"/>
</dbReference>
<dbReference type="SUPFAM" id="SSF53613">
    <property type="entry name" value="Ribokinase-like"/>
    <property type="match status" value="1"/>
</dbReference>
<dbReference type="Proteomes" id="UP000621500">
    <property type="component" value="Unassembled WGS sequence"/>
</dbReference>
<gene>
    <name evidence="4" type="ORF">Pma05_53770</name>
</gene>
<sequence>MTPATGPDLACFGYLAYAQVFGVTAYPAANSGTQVTQIIPSLAGDAPIAALTARQLGTRANLVSNPVSLDPAGLAVLHTLDTIGVAHQAVPLAMSGPGTPQLTIVTDEAGTRTWFAWLGTATDQLNAADPTPLTTARLAYVDCYRIIDLAAAAAITASQAPLLLNLGGDPLSEAVASAANNRHVAYVQTNLDEANADQADSLATALHERIAADAIVITLGKHGAFARTATGTAHVSAPSMAIRHTHGAGAAFSGGLAHAHLRGAGLAEALHAACAIATAHCAAVRHIPQQRTHISLVKEDLP</sequence>
<organism evidence="4 5">
    <name type="scientific">Plantactinospora mayteni</name>
    <dbReference type="NCBI Taxonomy" id="566021"/>
    <lineage>
        <taxon>Bacteria</taxon>
        <taxon>Bacillati</taxon>
        <taxon>Actinomycetota</taxon>
        <taxon>Actinomycetes</taxon>
        <taxon>Micromonosporales</taxon>
        <taxon>Micromonosporaceae</taxon>
        <taxon>Plantactinospora</taxon>
    </lineage>
</organism>
<dbReference type="RefSeq" id="WP_203860214.1">
    <property type="nucleotide sequence ID" value="NZ_BAAAZQ010000027.1"/>
</dbReference>
<name>A0ABQ4EVX0_9ACTN</name>
<dbReference type="Gene3D" id="3.40.1190.20">
    <property type="match status" value="1"/>
</dbReference>
<accession>A0ABQ4EVX0</accession>
<dbReference type="InterPro" id="IPR029056">
    <property type="entry name" value="Ribokinase-like"/>
</dbReference>
<evidence type="ECO:0000259" key="3">
    <source>
        <dbReference type="Pfam" id="PF00294"/>
    </source>
</evidence>